<evidence type="ECO:0000313" key="4">
    <source>
        <dbReference type="EMBL" id="GAE17896.1"/>
    </source>
</evidence>
<comment type="PTM">
    <text evidence="1">The conversion to 3-oxoalanine (also known as C-formylglycine, FGly), of a serine or cysteine residue in prokaryotes and of a cysteine residue in eukaryotes, is critical for catalytic activity.</text>
</comment>
<sequence>MRTIYPFMGLALCGAATQAQEKPNILIIQCDHLTQRVVGAYGQTQGCTLPIDEVAARGVIFSNAYVGCPLSQPSRAGLWSGLMPHQTNVRSNSAEPVNTPLPDSVPTLGSLFSDHGYEAVHFGKTHDMGALRGFKHKEPVPKPFTDPDFPVNNDSFLDVGTCEDAVAYLSNPPQKPFICIADFQNPHNICGFVGENQGVHTDRPISGELPELPANFEVEDWSQIPIPIQYICCGHRRMTQASQWSEENYRHYIAAFRHYTKMVSRQIDSVLKALYSTPAGKNTIIVILADHGDGMASHRMVTKHLSFYDEMTNVPFIFAGPGIKQRKKPVSELLTQPTLDLLPTLCELANIPVPSDKAGISLAPTLKGEKQKKTHAYVASEWHTEYEYITTPGRMIRSPRYKYTHFLEGNGEELYDMKKDPGERINLAKNPKYTAILAEHRALLDDYITRTGDDYRSLKVNADARCREHTPGYPHHRGPSVRELIKKR</sequence>
<gene>
    <name evidence="4" type="ORF">JCM6294_708</name>
</gene>
<dbReference type="RefSeq" id="WP_027326330.1">
    <property type="nucleotide sequence ID" value="NZ_KE386624.1"/>
</dbReference>
<feature type="modified residue" description="3-oxoalanine (Ser)" evidence="1">
    <location>
        <position position="71"/>
    </location>
</feature>
<evidence type="ECO:0000313" key="5">
    <source>
        <dbReference type="Proteomes" id="UP000018842"/>
    </source>
</evidence>
<dbReference type="eggNOG" id="COG3119">
    <property type="taxonomic scope" value="Bacteria"/>
</dbReference>
<dbReference type="PANTHER" id="PTHR46615">
    <property type="entry name" value="ARYLSULFATASE K"/>
    <property type="match status" value="1"/>
</dbReference>
<proteinExistence type="predicted"/>
<feature type="compositionally biased region" description="Basic residues" evidence="2">
    <location>
        <begin position="474"/>
        <end position="488"/>
    </location>
</feature>
<feature type="region of interest" description="Disordered" evidence="2">
    <location>
        <begin position="469"/>
        <end position="488"/>
    </location>
</feature>
<organism evidence="4 5">
    <name type="scientific">Bacteroides pyogenes DSM 20611 = JCM 6294</name>
    <dbReference type="NCBI Taxonomy" id="1121100"/>
    <lineage>
        <taxon>Bacteria</taxon>
        <taxon>Pseudomonadati</taxon>
        <taxon>Bacteroidota</taxon>
        <taxon>Bacteroidia</taxon>
        <taxon>Bacteroidales</taxon>
        <taxon>Bacteroidaceae</taxon>
        <taxon>Bacteroides</taxon>
    </lineage>
</organism>
<dbReference type="InterPro" id="IPR017850">
    <property type="entry name" value="Alkaline_phosphatase_core_sf"/>
</dbReference>
<protein>
    <submittedName>
        <fullName evidence="4">Arylsulfatase</fullName>
    </submittedName>
</protein>
<dbReference type="PANTHER" id="PTHR46615:SF1">
    <property type="entry name" value="ARYLSULFATASE K"/>
    <property type="match status" value="1"/>
</dbReference>
<dbReference type="GO" id="GO:0004065">
    <property type="term" value="F:arylsulfatase activity"/>
    <property type="evidence" value="ECO:0007669"/>
    <property type="project" value="TreeGrafter"/>
</dbReference>
<dbReference type="SUPFAM" id="SSF53649">
    <property type="entry name" value="Alkaline phosphatase-like"/>
    <property type="match status" value="1"/>
</dbReference>
<dbReference type="STRING" id="1121100.GCA_000428105_00442"/>
<dbReference type="AlphaFoldDB" id="W4PDM7"/>
<dbReference type="Gene3D" id="3.40.720.10">
    <property type="entry name" value="Alkaline Phosphatase, subunit A"/>
    <property type="match status" value="1"/>
</dbReference>
<dbReference type="Proteomes" id="UP000018842">
    <property type="component" value="Unassembled WGS sequence"/>
</dbReference>
<dbReference type="Pfam" id="PF00884">
    <property type="entry name" value="Sulfatase"/>
    <property type="match status" value="1"/>
</dbReference>
<feature type="domain" description="Sulfatase N-terminal" evidence="3">
    <location>
        <begin position="23"/>
        <end position="351"/>
    </location>
</feature>
<evidence type="ECO:0000259" key="3">
    <source>
        <dbReference type="Pfam" id="PF00884"/>
    </source>
</evidence>
<evidence type="ECO:0000256" key="2">
    <source>
        <dbReference type="SAM" id="MobiDB-lite"/>
    </source>
</evidence>
<dbReference type="InterPro" id="IPR000917">
    <property type="entry name" value="Sulfatase_N"/>
</dbReference>
<evidence type="ECO:0000256" key="1">
    <source>
        <dbReference type="PIRSR" id="PIRSR600917-52"/>
    </source>
</evidence>
<accession>W4PDM7</accession>
<dbReference type="GO" id="GO:0015024">
    <property type="term" value="F:glucuronate-2-sulfatase activity"/>
    <property type="evidence" value="ECO:0007669"/>
    <property type="project" value="TreeGrafter"/>
</dbReference>
<comment type="caution">
    <text evidence="4">The sequence shown here is derived from an EMBL/GenBank/DDBJ whole genome shotgun (WGS) entry which is preliminary data.</text>
</comment>
<dbReference type="EMBL" id="BAIR01000003">
    <property type="protein sequence ID" value="GAE17896.1"/>
    <property type="molecule type" value="Genomic_DNA"/>
</dbReference>
<name>W4PDM7_9BACE</name>
<dbReference type="InterPro" id="IPR051849">
    <property type="entry name" value="GAG-degrading_sulfatase"/>
</dbReference>
<reference evidence="5" key="1">
    <citation type="journal article" date="2014" name="Genome">
        <title>Draft Genome Sequences of Three Strains of Bacteroides pyogenes Isolated from a Cat and Swine.</title>
        <authorList>
            <person name="Sakamoto M."/>
            <person name="Oshima K."/>
            <person name="Suda W."/>
            <person name="Kitamura K."/>
            <person name="Iida T."/>
            <person name="Hattori M."/>
            <person name="Ohkuma M."/>
        </authorList>
    </citation>
    <scope>NUCLEOTIDE SEQUENCE [LARGE SCALE GENOMIC DNA]</scope>
    <source>
        <strain evidence="5">JCM 6294</strain>
    </source>
</reference>